<dbReference type="AlphaFoldDB" id="A0A5K7Z101"/>
<proteinExistence type="predicted"/>
<keyword evidence="4" id="KW-0812">Transmembrane</keyword>
<dbReference type="CDD" id="cd00082">
    <property type="entry name" value="HisKA"/>
    <property type="match status" value="1"/>
</dbReference>
<dbReference type="PROSITE" id="PS50112">
    <property type="entry name" value="PAS"/>
    <property type="match status" value="1"/>
</dbReference>
<dbReference type="InterPro" id="IPR036097">
    <property type="entry name" value="HisK_dim/P_sf"/>
</dbReference>
<dbReference type="InterPro" id="IPR000700">
    <property type="entry name" value="PAS-assoc_C"/>
</dbReference>
<dbReference type="SUPFAM" id="SSF47384">
    <property type="entry name" value="Homodimeric domain of signal transducing histidine kinase"/>
    <property type="match status" value="1"/>
</dbReference>
<dbReference type="InterPro" id="IPR013656">
    <property type="entry name" value="PAS_4"/>
</dbReference>
<protein>
    <recommendedName>
        <fullName evidence="2">histidine kinase</fullName>
        <ecNumber evidence="2">2.7.13.3</ecNumber>
    </recommendedName>
</protein>
<reference evidence="8 9" key="1">
    <citation type="submission" date="2019-11" db="EMBL/GenBank/DDBJ databases">
        <title>Comparative genomics of hydrocarbon-degrading Desulfosarcina strains.</title>
        <authorList>
            <person name="Watanabe M."/>
            <person name="Kojima H."/>
            <person name="Fukui M."/>
        </authorList>
    </citation>
    <scope>NUCLEOTIDE SEQUENCE [LARGE SCALE GENOMIC DNA]</scope>
    <source>
        <strain evidence="8 9">PL12</strain>
    </source>
</reference>
<dbReference type="PROSITE" id="PS50109">
    <property type="entry name" value="HIS_KIN"/>
    <property type="match status" value="1"/>
</dbReference>
<dbReference type="SMART" id="SM00387">
    <property type="entry name" value="HATPase_c"/>
    <property type="match status" value="1"/>
</dbReference>
<evidence type="ECO:0000259" key="6">
    <source>
        <dbReference type="PROSITE" id="PS50112"/>
    </source>
</evidence>
<dbReference type="SMART" id="SM00086">
    <property type="entry name" value="PAC"/>
    <property type="match status" value="2"/>
</dbReference>
<dbReference type="Gene3D" id="1.10.287.130">
    <property type="match status" value="1"/>
</dbReference>
<evidence type="ECO:0000313" key="8">
    <source>
        <dbReference type="EMBL" id="BBO70487.1"/>
    </source>
</evidence>
<feature type="transmembrane region" description="Helical" evidence="4">
    <location>
        <begin position="310"/>
        <end position="331"/>
    </location>
</feature>
<dbReference type="Pfam" id="PF08447">
    <property type="entry name" value="PAS_3"/>
    <property type="match status" value="1"/>
</dbReference>
<dbReference type="GO" id="GO:0000155">
    <property type="term" value="F:phosphorelay sensor kinase activity"/>
    <property type="evidence" value="ECO:0007669"/>
    <property type="project" value="InterPro"/>
</dbReference>
<evidence type="ECO:0000256" key="3">
    <source>
        <dbReference type="ARBA" id="ARBA00022553"/>
    </source>
</evidence>
<keyword evidence="9" id="KW-1185">Reference proteome</keyword>
<dbReference type="InterPro" id="IPR035965">
    <property type="entry name" value="PAS-like_dom_sf"/>
</dbReference>
<dbReference type="SMART" id="SM00091">
    <property type="entry name" value="PAS"/>
    <property type="match status" value="3"/>
</dbReference>
<dbReference type="EC" id="2.7.13.3" evidence="2"/>
<feature type="domain" description="PAC" evidence="7">
    <location>
        <begin position="551"/>
        <end position="603"/>
    </location>
</feature>
<dbReference type="InterPro" id="IPR005467">
    <property type="entry name" value="His_kinase_dom"/>
</dbReference>
<evidence type="ECO:0000259" key="5">
    <source>
        <dbReference type="PROSITE" id="PS50109"/>
    </source>
</evidence>
<dbReference type="EMBL" id="AP021874">
    <property type="protein sequence ID" value="BBO70487.1"/>
    <property type="molecule type" value="Genomic_DNA"/>
</dbReference>
<dbReference type="PRINTS" id="PR00344">
    <property type="entry name" value="BCTRLSENSOR"/>
</dbReference>
<dbReference type="CDD" id="cd00130">
    <property type="entry name" value="PAS"/>
    <property type="match status" value="3"/>
</dbReference>
<feature type="domain" description="Histidine kinase" evidence="5">
    <location>
        <begin position="738"/>
        <end position="984"/>
    </location>
</feature>
<dbReference type="Pfam" id="PF02518">
    <property type="entry name" value="HATPase_c"/>
    <property type="match status" value="1"/>
</dbReference>
<dbReference type="SMART" id="SM00388">
    <property type="entry name" value="HisKA"/>
    <property type="match status" value="1"/>
</dbReference>
<dbReference type="PROSITE" id="PS50113">
    <property type="entry name" value="PAC"/>
    <property type="match status" value="1"/>
</dbReference>
<feature type="domain" description="PAS" evidence="6">
    <location>
        <begin position="604"/>
        <end position="646"/>
    </location>
</feature>
<dbReference type="Gene3D" id="3.30.565.10">
    <property type="entry name" value="Histidine kinase-like ATPase, C-terminal domain"/>
    <property type="match status" value="1"/>
</dbReference>
<dbReference type="Proteomes" id="UP000427906">
    <property type="component" value="Chromosome"/>
</dbReference>
<name>A0A5K7Z101_9BACT</name>
<keyword evidence="3" id="KW-0597">Phosphoprotein</keyword>
<dbReference type="Gene3D" id="3.40.50.2300">
    <property type="match status" value="2"/>
</dbReference>
<dbReference type="PANTHER" id="PTHR43065:SF42">
    <property type="entry name" value="TWO-COMPONENT SENSOR PPRA"/>
    <property type="match status" value="1"/>
</dbReference>
<keyword evidence="4" id="KW-0472">Membrane</keyword>
<evidence type="ECO:0000256" key="1">
    <source>
        <dbReference type="ARBA" id="ARBA00000085"/>
    </source>
</evidence>
<dbReference type="NCBIfam" id="TIGR00229">
    <property type="entry name" value="sensory_box"/>
    <property type="match status" value="2"/>
</dbReference>
<dbReference type="KEGG" id="dalk:DSCA_44170"/>
<dbReference type="InterPro" id="IPR004358">
    <property type="entry name" value="Sig_transdc_His_kin-like_C"/>
</dbReference>
<evidence type="ECO:0000313" key="9">
    <source>
        <dbReference type="Proteomes" id="UP000427906"/>
    </source>
</evidence>
<dbReference type="InterPro" id="IPR013655">
    <property type="entry name" value="PAS_fold_3"/>
</dbReference>
<dbReference type="Pfam" id="PF00512">
    <property type="entry name" value="HisKA"/>
    <property type="match status" value="1"/>
</dbReference>
<evidence type="ECO:0000256" key="2">
    <source>
        <dbReference type="ARBA" id="ARBA00012438"/>
    </source>
</evidence>
<gene>
    <name evidence="8" type="ORF">DSCA_44170</name>
</gene>
<dbReference type="PANTHER" id="PTHR43065">
    <property type="entry name" value="SENSOR HISTIDINE KINASE"/>
    <property type="match status" value="1"/>
</dbReference>
<dbReference type="InterPro" id="IPR003661">
    <property type="entry name" value="HisK_dim/P_dom"/>
</dbReference>
<dbReference type="SUPFAM" id="SSF55785">
    <property type="entry name" value="PYP-like sensor domain (PAS domain)"/>
    <property type="match status" value="3"/>
</dbReference>
<dbReference type="InterPro" id="IPR003594">
    <property type="entry name" value="HATPase_dom"/>
</dbReference>
<dbReference type="InterPro" id="IPR000014">
    <property type="entry name" value="PAS"/>
</dbReference>
<evidence type="ECO:0000259" key="7">
    <source>
        <dbReference type="PROSITE" id="PS50113"/>
    </source>
</evidence>
<dbReference type="InterPro" id="IPR036890">
    <property type="entry name" value="HATPase_C_sf"/>
</dbReference>
<dbReference type="Gene3D" id="3.30.450.20">
    <property type="entry name" value="PAS domain"/>
    <property type="match status" value="3"/>
</dbReference>
<dbReference type="InterPro" id="IPR001610">
    <property type="entry name" value="PAC"/>
</dbReference>
<organism evidence="8 9">
    <name type="scientific">Desulfosarcina alkanivorans</name>
    <dbReference type="NCBI Taxonomy" id="571177"/>
    <lineage>
        <taxon>Bacteria</taxon>
        <taxon>Pseudomonadati</taxon>
        <taxon>Thermodesulfobacteriota</taxon>
        <taxon>Desulfobacteria</taxon>
        <taxon>Desulfobacterales</taxon>
        <taxon>Desulfosarcinaceae</taxon>
        <taxon>Desulfosarcina</taxon>
    </lineage>
</organism>
<sequence>MINAYHPGYRWSDQLVQGVRDTLMAAAPQTRLYVEHLDSKRLYSPPAFDRLADLIGEKYRHISFNAVIAADNNSIRFLKKHRQSLFAGIPVVICGANDLNPADLDGMAPVTGVNEAADVRATIDLALKLMPAVRRIVVVNDTTPTGRQVHREIQRASEAFSDRIAFVYWDDLRREDLIRRLAGLNHGDMVLYTFLFKDRSGDYFAYDDSAQRICSASPVPVFGLWEFNLGHGIIGGKLVSGVTQGQAAGKMVLRILGGEKTDTIPLLMESPNRFAFDYRVLERFGFRESDLPADSLIINRPTSIYEAYRALIWCGIVAFAGMIILILFLLVNIDKRRKMERDLRESRQSLKSITDNIPGVVYQFHAAADGQYGLNYVNDKASDIFDLQPTPDTFFEAFSARIHEADRERFFTSIADAVAAAGPWHFQGRFVHPSDGVMWFSGSAVPRTVNGQIIFDGVLMDISELKKADAALTDANRMLRLVLDTIPVRVFWKDKACRYLGCNQPFAGDAGRSRPDELIGKDDFSFPWGTDQADLYRRDDLMVMRTGKPKINYEEPQTTLDNRTIWLQTSKVPMRDAQDNVIGVLGTYQDITERKLAGEELRKLRNYLTNIINSMPSVLVGVDTQGRVTQWNRQAEQMTGMTFEKVRSQPVARVFPRLMDEMDRIRTAITDRRVLRDLKIPRTENGETRFEDVTIFPLVANGIEGAVIRVDDVTDRVRMEEMVIQSEKMLSVGGLAAGMAHEINNPLAGILQNTAVLENRLSGDLPANRKAAETAGTTMPAICHYLELRQLPAMLDNIRTSGNRAAAIVKNMLSFARKSDRITSSHELTSLLDQTIELARTDYDMKKRYDFKQIHIVREYDDTVIPVPCEGSKIQQVFLNILKNGAEAMADRKVTQAPPLFVLRVKEEGVWVRVEIEDNGPGMDEKTRRRIFEPFFTTKPVGEGTGLGLSVSYFIITETHGGKMDVLSTDSGGTRFVISLPKAGPS</sequence>
<comment type="catalytic activity">
    <reaction evidence="1">
        <text>ATP + protein L-histidine = ADP + protein N-phospho-L-histidine.</text>
        <dbReference type="EC" id="2.7.13.3"/>
    </reaction>
</comment>
<evidence type="ECO:0000256" key="4">
    <source>
        <dbReference type="SAM" id="Phobius"/>
    </source>
</evidence>
<dbReference type="Pfam" id="PF08448">
    <property type="entry name" value="PAS_4"/>
    <property type="match status" value="2"/>
</dbReference>
<dbReference type="SUPFAM" id="SSF55874">
    <property type="entry name" value="ATPase domain of HSP90 chaperone/DNA topoisomerase II/histidine kinase"/>
    <property type="match status" value="1"/>
</dbReference>
<keyword evidence="4" id="KW-1133">Transmembrane helix</keyword>
<accession>A0A5K7Z101</accession>